<sequence>MLALFEARWESDAMQTNIRPSATEDLHAVLAALSARLDDLVETAGPDVWHLDTPAVGWDVGMQIAHLAWTDEVSVTAITDPDDFQGVVETAMADPTGFVDAGAAEIAATGRDEVLARWRLARGELADALKAADPGDQVPWFGPPMRPKSMTTARIMETWAHGIDVADAVGIPLDSDPAFIAALPHVARLGFKTRGFAYLMNGLEAPSSEVHLALTLPDGTVLEFGPADAEQRVTGPVLDFCLLVTQRVHRADTALEAVGEDAEEWLRIAQAFAGLPGGGREEGARA</sequence>
<dbReference type="SUPFAM" id="SSF109854">
    <property type="entry name" value="DinB/YfiT-like putative metalloenzymes"/>
    <property type="match status" value="1"/>
</dbReference>
<accession>A0ABP4U8N8</accession>
<proteinExistence type="predicted"/>
<dbReference type="InterPro" id="IPR034660">
    <property type="entry name" value="DinB/YfiT-like"/>
</dbReference>
<comment type="caution">
    <text evidence="2">The sequence shown here is derived from an EMBL/GenBank/DDBJ whole genome shotgun (WGS) entry which is preliminary data.</text>
</comment>
<organism evidence="2 3">
    <name type="scientific">Dietzia cercidiphylli</name>
    <dbReference type="NCBI Taxonomy" id="498199"/>
    <lineage>
        <taxon>Bacteria</taxon>
        <taxon>Bacillati</taxon>
        <taxon>Actinomycetota</taxon>
        <taxon>Actinomycetes</taxon>
        <taxon>Mycobacteriales</taxon>
        <taxon>Dietziaceae</taxon>
        <taxon>Dietzia</taxon>
    </lineage>
</organism>
<protein>
    <submittedName>
        <fullName evidence="2">TIGR03084 family metal-binding protein</fullName>
    </submittedName>
</protein>
<evidence type="ECO:0000313" key="3">
    <source>
        <dbReference type="Proteomes" id="UP001500383"/>
    </source>
</evidence>
<evidence type="ECO:0000313" key="2">
    <source>
        <dbReference type="EMBL" id="GAA1700835.1"/>
    </source>
</evidence>
<evidence type="ECO:0000259" key="1">
    <source>
        <dbReference type="Pfam" id="PF11716"/>
    </source>
</evidence>
<dbReference type="Pfam" id="PF11716">
    <property type="entry name" value="MDMPI_N"/>
    <property type="match status" value="1"/>
</dbReference>
<name>A0ABP4U8N8_9ACTN</name>
<keyword evidence="3" id="KW-1185">Reference proteome</keyword>
<dbReference type="NCBIfam" id="TIGR03084">
    <property type="entry name" value="TIGR03084 family metal-binding protein"/>
    <property type="match status" value="1"/>
</dbReference>
<feature type="domain" description="Mycothiol-dependent maleylpyruvate isomerase metal-binding" evidence="1">
    <location>
        <begin position="30"/>
        <end position="166"/>
    </location>
</feature>
<dbReference type="NCBIfam" id="TIGR03083">
    <property type="entry name" value="maleylpyruvate isomerase family mycothiol-dependent enzyme"/>
    <property type="match status" value="1"/>
</dbReference>
<gene>
    <name evidence="2" type="ORF">GCM10009831_06880</name>
</gene>
<dbReference type="EMBL" id="BAAAQG010000003">
    <property type="protein sequence ID" value="GAA1700835.1"/>
    <property type="molecule type" value="Genomic_DNA"/>
</dbReference>
<dbReference type="Gene3D" id="1.20.120.450">
    <property type="entry name" value="dinb family like domain"/>
    <property type="match status" value="1"/>
</dbReference>
<dbReference type="InterPro" id="IPR017517">
    <property type="entry name" value="Maleyloyr_isom"/>
</dbReference>
<reference evidence="3" key="1">
    <citation type="journal article" date="2019" name="Int. J. Syst. Evol. Microbiol.">
        <title>The Global Catalogue of Microorganisms (GCM) 10K type strain sequencing project: providing services to taxonomists for standard genome sequencing and annotation.</title>
        <authorList>
            <consortium name="The Broad Institute Genomics Platform"/>
            <consortium name="The Broad Institute Genome Sequencing Center for Infectious Disease"/>
            <person name="Wu L."/>
            <person name="Ma J."/>
        </authorList>
    </citation>
    <scope>NUCLEOTIDE SEQUENCE [LARGE SCALE GENOMIC DNA]</scope>
    <source>
        <strain evidence="3">JCM 16002</strain>
    </source>
</reference>
<dbReference type="Proteomes" id="UP001500383">
    <property type="component" value="Unassembled WGS sequence"/>
</dbReference>
<dbReference type="InterPro" id="IPR024344">
    <property type="entry name" value="MDMPI_metal-binding"/>
</dbReference>
<dbReference type="InterPro" id="IPR017518">
    <property type="entry name" value="CHP03084"/>
</dbReference>